<name>A0A3G6J939_9CORY</name>
<dbReference type="EMBL" id="CP033896">
    <property type="protein sequence ID" value="AZA13398.1"/>
    <property type="molecule type" value="Genomic_DNA"/>
</dbReference>
<protein>
    <submittedName>
        <fullName evidence="1">Uncharacterized protein</fullName>
    </submittedName>
</protein>
<dbReference type="Proteomes" id="UP000269019">
    <property type="component" value="Chromosome"/>
</dbReference>
<evidence type="ECO:0000313" key="1">
    <source>
        <dbReference type="EMBL" id="AZA13398.1"/>
    </source>
</evidence>
<dbReference type="KEGG" id="ccho:CCHOA_04950"/>
<keyword evidence="2" id="KW-1185">Reference proteome</keyword>
<accession>A0A3G6J939</accession>
<organism evidence="1 2">
    <name type="scientific">Corynebacterium choanae</name>
    <dbReference type="NCBI Taxonomy" id="1862358"/>
    <lineage>
        <taxon>Bacteria</taxon>
        <taxon>Bacillati</taxon>
        <taxon>Actinomycetota</taxon>
        <taxon>Actinomycetes</taxon>
        <taxon>Mycobacteriales</taxon>
        <taxon>Corynebacteriaceae</taxon>
        <taxon>Corynebacterium</taxon>
    </lineage>
</organism>
<reference evidence="1 2" key="1">
    <citation type="submission" date="2018-11" db="EMBL/GenBank/DDBJ databases">
        <authorList>
            <person name="Kleinhagauer T."/>
            <person name="Glaeser S.P."/>
            <person name="Spergser J."/>
            <person name="Ruckert C."/>
            <person name="Kaempfer P."/>
            <person name="Busse H.-J."/>
        </authorList>
    </citation>
    <scope>NUCLEOTIDE SEQUENCE [LARGE SCALE GENOMIC DNA]</scope>
    <source>
        <strain evidence="1 2">200CH</strain>
    </source>
</reference>
<sequence>MSRVRVWFVGVAGYMDTCATGDRVETVCTALDVAGKFSVSVHRYKAASNMAEAKVLAR</sequence>
<evidence type="ECO:0000313" key="2">
    <source>
        <dbReference type="Proteomes" id="UP000269019"/>
    </source>
</evidence>
<proteinExistence type="predicted"/>
<gene>
    <name evidence="1" type="ORF">CCHOA_04950</name>
</gene>
<dbReference type="AlphaFoldDB" id="A0A3G6J939"/>